<keyword evidence="2" id="KW-1185">Reference proteome</keyword>
<evidence type="ECO:0000313" key="2">
    <source>
        <dbReference type="Proteomes" id="UP000515506"/>
    </source>
</evidence>
<gene>
    <name evidence="1" type="ORF">H4W19_01530</name>
</gene>
<name>A0ABX6RD92_PSEMX</name>
<organism evidence="1 2">
    <name type="scientific">Pseudoxanthomonas mexicana</name>
    <dbReference type="NCBI Taxonomy" id="128785"/>
    <lineage>
        <taxon>Bacteria</taxon>
        <taxon>Pseudomonadati</taxon>
        <taxon>Pseudomonadota</taxon>
        <taxon>Gammaproteobacteria</taxon>
        <taxon>Lysobacterales</taxon>
        <taxon>Lysobacteraceae</taxon>
        <taxon>Pseudoxanthomonas</taxon>
    </lineage>
</organism>
<sequence>MSIPATAFTFKSFAQVAPGQLFRWRDVWVMKSSYMDTQNGNTITPIGVILTGTTLGHWEPEPRLPTGRLATLADGWTWRAEIEGVEAIEEGDSIDGSLLYLPQGLAIAATFQVWGCFAGLDGQDHYQAVGYTRRQPRATQWKGFLVAPDSSSTWPLFSVSANAE</sequence>
<protein>
    <submittedName>
        <fullName evidence="1">Uncharacterized protein</fullName>
    </submittedName>
</protein>
<dbReference type="Proteomes" id="UP000515506">
    <property type="component" value="Chromosome"/>
</dbReference>
<evidence type="ECO:0000313" key="1">
    <source>
        <dbReference type="EMBL" id="QND80514.1"/>
    </source>
</evidence>
<proteinExistence type="predicted"/>
<dbReference type="RefSeq" id="WP_185895728.1">
    <property type="nucleotide sequence ID" value="NZ_CP060028.1"/>
</dbReference>
<dbReference type="EMBL" id="CP060028">
    <property type="protein sequence ID" value="QND80514.1"/>
    <property type="molecule type" value="Genomic_DNA"/>
</dbReference>
<accession>A0ABX6RD92</accession>
<reference evidence="1 2" key="1">
    <citation type="submission" date="2020-08" db="EMBL/GenBank/DDBJ databases">
        <title>Streptomycin resistant and MDR strain, P. mexicana.</title>
        <authorList>
            <person name="Ganesh-kumar S."/>
            <person name="Zhe T."/>
            <person name="Yu Z."/>
            <person name="Min Y."/>
        </authorList>
    </citation>
    <scope>NUCLEOTIDE SEQUENCE [LARGE SCALE GENOMIC DNA]</scope>
    <source>
        <strain evidence="1 2">GTZY</strain>
    </source>
</reference>